<evidence type="ECO:0000256" key="5">
    <source>
        <dbReference type="ARBA" id="ARBA00022679"/>
    </source>
</evidence>
<sequence>MSESKLRHFLRDDDLTPAEQVQVLALAASLKSAPYFLKPLEGPRTVALIFDKPTLRTQASFAAGIAELGGYPMTVDGDKAGIGVRESIADVARVLGRQASQIVWRTGPQSKIDEMAAYAGVPVVNALTDEFHPCQLLADLLTIQEHKGTIKGLTVAFLGDAACNMGNSWALAGATAGLHVRFAAPEGYAPDADVLAKAGRIAGHTGGSIAVTTDAAEAARDADVLITDTWVSMGKEDEAAARIAIFSPYALTSELVALGKPDAIVMHCLPAYRGKEIAAEVLDGPQSVVWDEAENRRHAQKAILTFLQRAAEQTAAQD</sequence>
<accession>A0A4R1BTD5</accession>
<dbReference type="GO" id="GO:0042450">
    <property type="term" value="P:L-arginine biosynthetic process via ornithine"/>
    <property type="evidence" value="ECO:0007669"/>
    <property type="project" value="UniProtKB-UniRule"/>
</dbReference>
<protein>
    <recommendedName>
        <fullName evidence="4 7">Ornithine carbamoyltransferase</fullName>
        <shortName evidence="7">OTCase</shortName>
        <ecNumber evidence="3 7">2.1.3.3</ecNumber>
    </recommendedName>
</protein>
<dbReference type="GO" id="GO:0005737">
    <property type="term" value="C:cytoplasm"/>
    <property type="evidence" value="ECO:0007669"/>
    <property type="project" value="UniProtKB-SubCell"/>
</dbReference>
<evidence type="ECO:0000256" key="3">
    <source>
        <dbReference type="ARBA" id="ARBA00013007"/>
    </source>
</evidence>
<keyword evidence="11" id="KW-1185">Reference proteome</keyword>
<comment type="catalytic activity">
    <reaction evidence="6 7">
        <text>carbamoyl phosphate + L-ornithine = L-citrulline + phosphate + H(+)</text>
        <dbReference type="Rhea" id="RHEA:19513"/>
        <dbReference type="ChEBI" id="CHEBI:15378"/>
        <dbReference type="ChEBI" id="CHEBI:43474"/>
        <dbReference type="ChEBI" id="CHEBI:46911"/>
        <dbReference type="ChEBI" id="CHEBI:57743"/>
        <dbReference type="ChEBI" id="CHEBI:58228"/>
        <dbReference type="EC" id="2.1.3.3"/>
    </reaction>
</comment>
<evidence type="ECO:0000259" key="8">
    <source>
        <dbReference type="Pfam" id="PF00185"/>
    </source>
</evidence>
<dbReference type="PRINTS" id="PR00102">
    <property type="entry name" value="OTCASE"/>
</dbReference>
<dbReference type="PRINTS" id="PR00100">
    <property type="entry name" value="AOTCASE"/>
</dbReference>
<evidence type="ECO:0000259" key="9">
    <source>
        <dbReference type="Pfam" id="PF02729"/>
    </source>
</evidence>
<dbReference type="RefSeq" id="WP_131585797.1">
    <property type="nucleotide sequence ID" value="NZ_SJZJ01000039.1"/>
</dbReference>
<comment type="caution">
    <text evidence="7">Lacks conserved residue(s) required for the propagation of feature annotation.</text>
</comment>
<evidence type="ECO:0000256" key="2">
    <source>
        <dbReference type="ARBA" id="ARBA00007805"/>
    </source>
</evidence>
<evidence type="ECO:0000256" key="6">
    <source>
        <dbReference type="ARBA" id="ARBA00048772"/>
    </source>
</evidence>
<dbReference type="InterPro" id="IPR024904">
    <property type="entry name" value="OTCase_ArgI"/>
</dbReference>
<dbReference type="GO" id="GO:0004585">
    <property type="term" value="F:ornithine carbamoyltransferase activity"/>
    <property type="evidence" value="ECO:0007669"/>
    <property type="project" value="UniProtKB-UniRule"/>
</dbReference>
<dbReference type="Pfam" id="PF00185">
    <property type="entry name" value="OTCace"/>
    <property type="match status" value="1"/>
</dbReference>
<dbReference type="InterPro" id="IPR006132">
    <property type="entry name" value="Asp/Orn_carbamoyltranf_P-bd"/>
</dbReference>
<evidence type="ECO:0000313" key="10">
    <source>
        <dbReference type="EMBL" id="TCJ21139.1"/>
    </source>
</evidence>
<reference evidence="10 11" key="1">
    <citation type="submission" date="2019-03" db="EMBL/GenBank/DDBJ databases">
        <authorList>
            <person name="Kim M.K.M."/>
        </authorList>
    </citation>
    <scope>NUCLEOTIDE SEQUENCE [LARGE SCALE GENOMIC DNA]</scope>
    <source>
        <strain evidence="10 11">18JY15-6</strain>
    </source>
</reference>
<dbReference type="Pfam" id="PF02729">
    <property type="entry name" value="OTCace_N"/>
    <property type="match status" value="1"/>
</dbReference>
<dbReference type="Proteomes" id="UP000295453">
    <property type="component" value="Unassembled WGS sequence"/>
</dbReference>
<comment type="caution">
    <text evidence="10">The sequence shown here is derived from an EMBL/GenBank/DDBJ whole genome shotgun (WGS) entry which is preliminary data.</text>
</comment>
<dbReference type="FunFam" id="3.40.50.1370:FF:000008">
    <property type="entry name" value="Ornithine carbamoyltransferase"/>
    <property type="match status" value="1"/>
</dbReference>
<gene>
    <name evidence="10" type="primary">argF</name>
    <name evidence="10" type="ORF">EPD65_15685</name>
</gene>
<dbReference type="NCBIfam" id="TIGR00658">
    <property type="entry name" value="orni_carb_tr"/>
    <property type="match status" value="1"/>
</dbReference>
<evidence type="ECO:0000256" key="1">
    <source>
        <dbReference type="ARBA" id="ARBA00004975"/>
    </source>
</evidence>
<evidence type="ECO:0000256" key="7">
    <source>
        <dbReference type="HAMAP-Rule" id="MF_01109"/>
    </source>
</evidence>
<dbReference type="InterPro" id="IPR006130">
    <property type="entry name" value="Asp/Orn_carbamoylTrfase"/>
</dbReference>
<feature type="domain" description="Aspartate/ornithine carbamoyltransferase Asp/Orn-binding" evidence="8">
    <location>
        <begin position="151"/>
        <end position="306"/>
    </location>
</feature>
<dbReference type="GO" id="GO:0019240">
    <property type="term" value="P:citrulline biosynthetic process"/>
    <property type="evidence" value="ECO:0007669"/>
    <property type="project" value="TreeGrafter"/>
</dbReference>
<dbReference type="GO" id="GO:0016597">
    <property type="term" value="F:amino acid binding"/>
    <property type="evidence" value="ECO:0007669"/>
    <property type="project" value="InterPro"/>
</dbReference>
<feature type="binding site" evidence="7">
    <location>
        <begin position="232"/>
        <end position="233"/>
    </location>
    <ligand>
        <name>L-ornithine</name>
        <dbReference type="ChEBI" id="CHEBI:46911"/>
    </ligand>
</feature>
<evidence type="ECO:0000256" key="4">
    <source>
        <dbReference type="ARBA" id="ARBA00016634"/>
    </source>
</evidence>
<dbReference type="PANTHER" id="PTHR45753">
    <property type="entry name" value="ORNITHINE CARBAMOYLTRANSFERASE, MITOCHONDRIAL"/>
    <property type="match status" value="1"/>
</dbReference>
<dbReference type="InterPro" id="IPR002292">
    <property type="entry name" value="Orn/put_carbamltrans"/>
</dbReference>
<dbReference type="OrthoDB" id="9802587at2"/>
<feature type="binding site" evidence="7">
    <location>
        <position position="296"/>
    </location>
    <ligand>
        <name>carbamoyl phosphate</name>
        <dbReference type="ChEBI" id="CHEBI:58228"/>
    </ligand>
</feature>
<feature type="binding site" evidence="7">
    <location>
        <position position="105"/>
    </location>
    <ligand>
        <name>carbamoyl phosphate</name>
        <dbReference type="ChEBI" id="CHEBI:58228"/>
    </ligand>
</feature>
<organism evidence="10 11">
    <name type="scientific">Nocardioides jejuensis</name>
    <dbReference type="NCBI Taxonomy" id="2502782"/>
    <lineage>
        <taxon>Bacteria</taxon>
        <taxon>Bacillati</taxon>
        <taxon>Actinomycetota</taxon>
        <taxon>Actinomycetes</taxon>
        <taxon>Propionibacteriales</taxon>
        <taxon>Nocardioidaceae</taxon>
        <taxon>Nocardioides</taxon>
    </lineage>
</organism>
<dbReference type="PANTHER" id="PTHR45753:SF3">
    <property type="entry name" value="ORNITHINE TRANSCARBAMYLASE, MITOCHONDRIAL"/>
    <property type="match status" value="1"/>
</dbReference>
<dbReference type="SUPFAM" id="SSF53671">
    <property type="entry name" value="Aspartate/ornithine carbamoyltransferase"/>
    <property type="match status" value="1"/>
</dbReference>
<feature type="domain" description="Aspartate/ornithine carbamoyltransferase carbamoyl-P binding" evidence="9">
    <location>
        <begin position="7"/>
        <end position="145"/>
    </location>
</feature>
<comment type="similarity">
    <text evidence="2 7">Belongs to the aspartate/ornithine carbamoyltransferase superfamily. OTCase family.</text>
</comment>
<dbReference type="AlphaFoldDB" id="A0A4R1BTD5"/>
<dbReference type="EC" id="2.1.3.3" evidence="3 7"/>
<dbReference type="HAMAP" id="MF_01109">
    <property type="entry name" value="OTCase"/>
    <property type="match status" value="1"/>
</dbReference>
<keyword evidence="5 7" id="KW-0808">Transferase</keyword>
<comment type="subcellular location">
    <subcellularLocation>
        <location evidence="7">Cytoplasm</location>
    </subcellularLocation>
</comment>
<comment type="pathway">
    <text evidence="1">Amino-acid biosynthesis; L-arginine biosynthesis; L-arginine from L-ornithine and carbamoyl phosphate: step 1/3.</text>
</comment>
<proteinExistence type="inferred from homology"/>
<feature type="binding site" evidence="7">
    <location>
        <begin position="268"/>
        <end position="269"/>
    </location>
    <ligand>
        <name>carbamoyl phosphate</name>
        <dbReference type="ChEBI" id="CHEBI:58228"/>
    </ligand>
</feature>
<keyword evidence="7" id="KW-0963">Cytoplasm</keyword>
<dbReference type="InterPro" id="IPR006131">
    <property type="entry name" value="Asp_carbamoyltransf_Asp/Orn-bd"/>
</dbReference>
<dbReference type="Gene3D" id="3.40.50.1370">
    <property type="entry name" value="Aspartate/ornithine carbamoyltransferase"/>
    <property type="match status" value="2"/>
</dbReference>
<name>A0A4R1BTD5_9ACTN</name>
<feature type="binding site" evidence="7">
    <location>
        <position position="228"/>
    </location>
    <ligand>
        <name>L-ornithine</name>
        <dbReference type="ChEBI" id="CHEBI:46911"/>
    </ligand>
</feature>
<dbReference type="InterPro" id="IPR036901">
    <property type="entry name" value="Asp/Orn_carbamoylTrfase_sf"/>
</dbReference>
<dbReference type="EMBL" id="SJZJ01000039">
    <property type="protein sequence ID" value="TCJ21139.1"/>
    <property type="molecule type" value="Genomic_DNA"/>
</dbReference>
<feature type="binding site" evidence="7">
    <location>
        <position position="164"/>
    </location>
    <ligand>
        <name>L-ornithine</name>
        <dbReference type="ChEBI" id="CHEBI:46911"/>
    </ligand>
</feature>
<dbReference type="NCBIfam" id="NF001986">
    <property type="entry name" value="PRK00779.1"/>
    <property type="match status" value="1"/>
</dbReference>
<evidence type="ECO:0000313" key="11">
    <source>
        <dbReference type="Proteomes" id="UP000295453"/>
    </source>
</evidence>
<feature type="binding site" evidence="7">
    <location>
        <begin position="132"/>
        <end position="135"/>
    </location>
    <ligand>
        <name>carbamoyl phosphate</name>
        <dbReference type="ChEBI" id="CHEBI:58228"/>
    </ligand>
</feature>